<feature type="binding site" evidence="21">
    <location>
        <position position="173"/>
    </location>
    <ligand>
        <name>Ca(2+)</name>
        <dbReference type="ChEBI" id="CHEBI:29108"/>
        <label>2</label>
    </ligand>
</feature>
<dbReference type="GO" id="GO:0005615">
    <property type="term" value="C:extracellular space"/>
    <property type="evidence" value="ECO:0007669"/>
    <property type="project" value="TreeGrafter"/>
</dbReference>
<dbReference type="CDD" id="cd04278">
    <property type="entry name" value="ZnMc_MMP"/>
    <property type="match status" value="1"/>
</dbReference>
<feature type="binding site" evidence="21">
    <location>
        <position position="139"/>
    </location>
    <ligand>
        <name>Ca(2+)</name>
        <dbReference type="ChEBI" id="CHEBI:29108"/>
        <label>2</label>
    </ligand>
</feature>
<feature type="binding site" evidence="20">
    <location>
        <position position="199"/>
    </location>
    <ligand>
        <name>Zn(2+)</name>
        <dbReference type="ChEBI" id="CHEBI:29105"/>
        <label>2</label>
        <note>catalytic</note>
    </ligand>
</feature>
<evidence type="ECO:0000256" key="4">
    <source>
        <dbReference type="ARBA" id="ARBA00022525"/>
    </source>
</evidence>
<feature type="chain" id="PRO_5034231042" description="Collagenase 3" evidence="25">
    <location>
        <begin position="18"/>
        <end position="447"/>
    </location>
</feature>
<feature type="binding site" evidence="21">
    <location>
        <position position="164"/>
    </location>
    <ligand>
        <name>Zn(2+)</name>
        <dbReference type="ChEBI" id="CHEBI:29105"/>
        <label>1</label>
    </ligand>
</feature>
<evidence type="ECO:0000256" key="21">
    <source>
        <dbReference type="PIRSR" id="PIRSR621190-2"/>
    </source>
</evidence>
<evidence type="ECO:0000256" key="9">
    <source>
        <dbReference type="ARBA" id="ARBA00022737"/>
    </source>
</evidence>
<evidence type="ECO:0000313" key="28">
    <source>
        <dbReference type="Proteomes" id="UP000694397"/>
    </source>
</evidence>
<feature type="repeat" description="Hemopexin" evidence="24">
    <location>
        <begin position="307"/>
        <end position="353"/>
    </location>
</feature>
<evidence type="ECO:0000256" key="25">
    <source>
        <dbReference type="SAM" id="SignalP"/>
    </source>
</evidence>
<protein>
    <recommendedName>
        <fullName evidence="3">Collagenase 3</fullName>
    </recommendedName>
    <alternativeName>
        <fullName evidence="18">Matrix metalloproteinase-13</fullName>
    </alternativeName>
</protein>
<dbReference type="InterPro" id="IPR024079">
    <property type="entry name" value="MetalloPept_cat_dom_sf"/>
</dbReference>
<keyword evidence="15" id="KW-0865">Zymogen</keyword>
<evidence type="ECO:0000256" key="13">
    <source>
        <dbReference type="ARBA" id="ARBA00023049"/>
    </source>
</evidence>
<feature type="binding site" evidence="21">
    <location>
        <position position="361"/>
    </location>
    <ligand>
        <name>Ca(2+)</name>
        <dbReference type="ChEBI" id="CHEBI:29108"/>
        <label>5</label>
    </ligand>
</feature>
<dbReference type="PANTHER" id="PTHR10201">
    <property type="entry name" value="MATRIX METALLOPROTEINASE"/>
    <property type="match status" value="1"/>
</dbReference>
<feature type="modified residue" description="Phosphotyrosine; by PKDCC" evidence="23">
    <location>
        <position position="342"/>
    </location>
</feature>
<keyword evidence="17" id="KW-0325">Glycoprotein</keyword>
<feature type="binding site" evidence="21">
    <location>
        <position position="177"/>
    </location>
    <ligand>
        <name>Zn(2+)</name>
        <dbReference type="ChEBI" id="CHEBI:29105"/>
        <label>1</label>
    </ligand>
</feature>
<feature type="binding site" description="in inhibited form" evidence="21">
    <location>
        <position position="78"/>
    </location>
    <ligand>
        <name>Zn(2+)</name>
        <dbReference type="ChEBI" id="CHEBI:29105"/>
        <label>2</label>
        <note>catalytic</note>
    </ligand>
</feature>
<reference evidence="27" key="3">
    <citation type="submission" date="2025-09" db="UniProtKB">
        <authorList>
            <consortium name="Ensembl"/>
        </authorList>
    </citation>
    <scope>IDENTIFICATION</scope>
</reference>
<dbReference type="Pfam" id="PF00413">
    <property type="entry name" value="Peptidase_M10"/>
    <property type="match status" value="1"/>
</dbReference>
<evidence type="ECO:0000256" key="17">
    <source>
        <dbReference type="ARBA" id="ARBA00023180"/>
    </source>
</evidence>
<sequence length="447" mass="51499">RSGLGRVLLSGVRVLLGVPCDTLKYLEQFYNLPAELNGELTDSEVVEQKIREVQNFFHLEVTGKLDTKTLGMMTKARCAESDVDQFRTKWLSTNLTFRIVNYTPDLKKSEVDRAIRKAFNVWSRVTPLVFEKLYKGNADIMISFVSKEHGDNNPFDGPEGLLAHAYAPGKNLGGDVHFDDDERWTSDSTEYNLFLVAAHEFGHALGLSHSTDPGALMHPMYSYNQGYPLSELDVHEIQALYGPNPTIQHVKPKPRAPEKCDPMLSIDAVTELRGERIIFKDRFHWRLHPQHFEAHQELIKFNWPFLSERVDAAYESPQKDRVFIFSGIRMWALNGYTLDESYPKYIHNLGLPKNVHKIDAAVNIQDTGKTLLFSDDQYWSYDEDSNTMDTGYPRLIEEDFPGIGTKVDAAAYHYGYLYFFHKHLRFEYNYRERRVTHVLSTNSILNC</sequence>
<keyword evidence="16 22" id="KW-1015">Disulfide bond</keyword>
<evidence type="ECO:0000256" key="8">
    <source>
        <dbReference type="ARBA" id="ARBA00022729"/>
    </source>
</evidence>
<name>A0A8D0CLQ1_SCLFO</name>
<feature type="binding site" evidence="21">
    <location>
        <position position="151"/>
    </location>
    <ligand>
        <name>Zn(2+)</name>
        <dbReference type="ChEBI" id="CHEBI:29105"/>
        <label>1</label>
    </ligand>
</feature>
<evidence type="ECO:0000256" key="1">
    <source>
        <dbReference type="ARBA" id="ARBA00004498"/>
    </source>
</evidence>
<keyword evidence="28" id="KW-1185">Reference proteome</keyword>
<dbReference type="GO" id="GO:0006508">
    <property type="term" value="P:proteolysis"/>
    <property type="evidence" value="ECO:0007669"/>
    <property type="project" value="UniProtKB-KW"/>
</dbReference>
<evidence type="ECO:0000259" key="26">
    <source>
        <dbReference type="SMART" id="SM00235"/>
    </source>
</evidence>
<feature type="binding site" evidence="20">
    <location>
        <position position="209"/>
    </location>
    <ligand>
        <name>Zn(2+)</name>
        <dbReference type="ChEBI" id="CHEBI:29105"/>
        <label>2</label>
        <note>catalytic</note>
    </ligand>
</feature>
<feature type="binding site" evidence="21">
    <location>
        <position position="171"/>
    </location>
    <ligand>
        <name>Ca(2+)</name>
        <dbReference type="ChEBI" id="CHEBI:29108"/>
        <label>2</label>
    </ligand>
</feature>
<dbReference type="PANTHER" id="PTHR10201:SF165">
    <property type="entry name" value="COLLAGENASE 3"/>
    <property type="match status" value="1"/>
</dbReference>
<dbReference type="GO" id="GO:0004222">
    <property type="term" value="F:metalloendopeptidase activity"/>
    <property type="evidence" value="ECO:0007669"/>
    <property type="project" value="InterPro"/>
</dbReference>
<dbReference type="Ensembl" id="ENSSFOT00015055045.1">
    <property type="protein sequence ID" value="ENSSFOP00015079065.1"/>
    <property type="gene ID" value="ENSSFOG00015011081.2"/>
</dbReference>
<keyword evidence="5" id="KW-0272">Extracellular matrix</keyword>
<keyword evidence="6" id="KW-0645">Protease</keyword>
<evidence type="ECO:0000256" key="12">
    <source>
        <dbReference type="ARBA" id="ARBA00022837"/>
    </source>
</evidence>
<feature type="binding site" evidence="21">
    <location>
        <position position="267"/>
    </location>
    <ligand>
        <name>Ca(2+)</name>
        <dbReference type="ChEBI" id="CHEBI:29108"/>
        <label>4</label>
    </ligand>
</feature>
<dbReference type="AlphaFoldDB" id="A0A8D0CLQ1"/>
<evidence type="ECO:0000256" key="5">
    <source>
        <dbReference type="ARBA" id="ARBA00022530"/>
    </source>
</evidence>
<evidence type="ECO:0000256" key="23">
    <source>
        <dbReference type="PIRSR" id="PIRSR621190-4"/>
    </source>
</evidence>
<feature type="binding site" evidence="20">
    <location>
        <position position="203"/>
    </location>
    <ligand>
        <name>Zn(2+)</name>
        <dbReference type="ChEBI" id="CHEBI:29105"/>
        <label>2</label>
        <note>catalytic</note>
    </ligand>
</feature>
<dbReference type="InterPro" id="IPR002477">
    <property type="entry name" value="Peptidoglycan-bd-like"/>
</dbReference>
<comment type="subcellular location">
    <subcellularLocation>
        <location evidence="1">Secreted</location>
        <location evidence="1">Extracellular space</location>
        <location evidence="1">Extracellular matrix</location>
    </subcellularLocation>
</comment>
<dbReference type="InterPro" id="IPR021190">
    <property type="entry name" value="Pept_M10A"/>
</dbReference>
<comment type="similarity">
    <text evidence="2">Belongs to the peptidase M10A family.</text>
</comment>
<dbReference type="InterPro" id="IPR036375">
    <property type="entry name" value="Hemopexin-like_dom_sf"/>
</dbReference>
<feature type="binding site" evidence="21">
    <location>
        <position position="175"/>
    </location>
    <ligand>
        <name>Ca(2+)</name>
        <dbReference type="ChEBI" id="CHEBI:29108"/>
        <label>2</label>
    </ligand>
</feature>
<dbReference type="SUPFAM" id="SSF50923">
    <property type="entry name" value="Hemopexin-like domain"/>
    <property type="match status" value="1"/>
</dbReference>
<dbReference type="PRINTS" id="PR00138">
    <property type="entry name" value="MATRIXIN"/>
</dbReference>
<feature type="binding site" evidence="21">
    <location>
        <position position="182"/>
    </location>
    <ligand>
        <name>Ca(2+)</name>
        <dbReference type="ChEBI" id="CHEBI:29108"/>
        <label>1</label>
    </ligand>
</feature>
<feature type="binding site" evidence="21">
    <location>
        <position position="161"/>
    </location>
    <ligand>
        <name>Ca(2+)</name>
        <dbReference type="ChEBI" id="CHEBI:29108"/>
        <label>3</label>
    </ligand>
</feature>
<dbReference type="PROSITE" id="PS51642">
    <property type="entry name" value="HEMOPEXIN_2"/>
    <property type="match status" value="3"/>
</dbReference>
<dbReference type="SMART" id="SM00235">
    <property type="entry name" value="ZnMc"/>
    <property type="match status" value="1"/>
</dbReference>
<dbReference type="SUPFAM" id="SSF55486">
    <property type="entry name" value="Metalloproteases ('zincins'), catalytic domain"/>
    <property type="match status" value="1"/>
</dbReference>
<dbReference type="InterPro" id="IPR018487">
    <property type="entry name" value="Hemopexin-like_repeat"/>
</dbReference>
<feature type="disulfide bond" evidence="22">
    <location>
        <begin position="260"/>
        <end position="447"/>
    </location>
</feature>
<reference evidence="27 28" key="1">
    <citation type="submission" date="2019-04" db="EMBL/GenBank/DDBJ databases">
        <authorList>
            <consortium name="Wellcome Sanger Institute Data Sharing"/>
        </authorList>
    </citation>
    <scope>NUCLEOTIDE SEQUENCE [LARGE SCALE GENOMIC DNA]</scope>
</reference>
<evidence type="ECO:0000256" key="7">
    <source>
        <dbReference type="ARBA" id="ARBA00022723"/>
    </source>
</evidence>
<evidence type="ECO:0000256" key="6">
    <source>
        <dbReference type="ARBA" id="ARBA00022670"/>
    </source>
</evidence>
<evidence type="ECO:0000256" key="20">
    <source>
        <dbReference type="PIRSR" id="PIRSR001191-2"/>
    </source>
</evidence>
<feature type="binding site" evidence="21">
    <location>
        <position position="180"/>
    </location>
    <ligand>
        <name>Ca(2+)</name>
        <dbReference type="ChEBI" id="CHEBI:29108"/>
        <label>1</label>
    </ligand>
</feature>
<dbReference type="FunFam" id="2.110.10.10:FF:000002">
    <property type="entry name" value="Matrix metallopeptidase 3"/>
    <property type="match status" value="1"/>
</dbReference>
<dbReference type="GeneTree" id="ENSGT00940000166189"/>
<feature type="binding site" evidence="21">
    <location>
        <position position="217"/>
    </location>
    <ligand>
        <name>Zn(2+)</name>
        <dbReference type="ChEBI" id="CHEBI:29105"/>
        <label>2</label>
        <note>catalytic</note>
    </ligand>
</feature>
<feature type="binding site" evidence="21">
    <location>
        <position position="105"/>
    </location>
    <ligand>
        <name>Ca(2+)</name>
        <dbReference type="ChEBI" id="CHEBI:29108"/>
        <label>1</label>
    </ligand>
</feature>
<keyword evidence="7 20" id="KW-0479">Metal-binding</keyword>
<feature type="signal peptide" evidence="25">
    <location>
        <begin position="1"/>
        <end position="17"/>
    </location>
</feature>
<feature type="binding site" evidence="21">
    <location>
        <position position="149"/>
    </location>
    <ligand>
        <name>Zn(2+)</name>
        <dbReference type="ChEBI" id="CHEBI:29105"/>
        <label>1</label>
    </ligand>
</feature>
<dbReference type="PIRSF" id="PIRSF001191">
    <property type="entry name" value="Peptidase_M10A_matrix"/>
    <property type="match status" value="1"/>
</dbReference>
<evidence type="ECO:0000313" key="27">
    <source>
        <dbReference type="Ensembl" id="ENSSFOP00015079065.1"/>
    </source>
</evidence>
<accession>A0A8D0CLQ1</accession>
<dbReference type="Pfam" id="PF00045">
    <property type="entry name" value="Hemopexin"/>
    <property type="match status" value="3"/>
</dbReference>
<organism evidence="27 28">
    <name type="scientific">Scleropages formosus</name>
    <name type="common">Asian bonytongue</name>
    <name type="synonym">Osteoglossum formosum</name>
    <dbReference type="NCBI Taxonomy" id="113540"/>
    <lineage>
        <taxon>Eukaryota</taxon>
        <taxon>Metazoa</taxon>
        <taxon>Chordata</taxon>
        <taxon>Craniata</taxon>
        <taxon>Vertebrata</taxon>
        <taxon>Euteleostomi</taxon>
        <taxon>Actinopterygii</taxon>
        <taxon>Neopterygii</taxon>
        <taxon>Teleostei</taxon>
        <taxon>Osteoglossocephala</taxon>
        <taxon>Osteoglossomorpha</taxon>
        <taxon>Osteoglossiformes</taxon>
        <taxon>Osteoglossidae</taxon>
        <taxon>Scleropages</taxon>
    </lineage>
</organism>
<dbReference type="InterPro" id="IPR033739">
    <property type="entry name" value="M10A_MMP"/>
</dbReference>
<feature type="binding site" evidence="21">
    <location>
        <position position="182"/>
    </location>
    <ligand>
        <name>Ca(2+)</name>
        <dbReference type="ChEBI" id="CHEBI:29108"/>
        <label>3</label>
    </ligand>
</feature>
<comment type="cofactor">
    <cofactor evidence="21">
        <name>Zn(2+)</name>
        <dbReference type="ChEBI" id="CHEBI:29105"/>
    </cofactor>
    <text evidence="21">Binds 2 Zn(2+) ions per subunit.</text>
</comment>
<evidence type="ECO:0000256" key="11">
    <source>
        <dbReference type="ARBA" id="ARBA00022833"/>
    </source>
</evidence>
<evidence type="ECO:0000256" key="19">
    <source>
        <dbReference type="PIRSR" id="PIRSR001191-1"/>
    </source>
</evidence>
<feature type="repeat" description="Hemopexin" evidence="24">
    <location>
        <begin position="355"/>
        <end position="403"/>
    </location>
</feature>
<dbReference type="Pfam" id="PF01471">
    <property type="entry name" value="PG_binding_1"/>
    <property type="match status" value="1"/>
</dbReference>
<dbReference type="GO" id="GO:0030574">
    <property type="term" value="P:collagen catabolic process"/>
    <property type="evidence" value="ECO:0007669"/>
    <property type="project" value="UniProtKB-KW"/>
</dbReference>
<dbReference type="InterPro" id="IPR001818">
    <property type="entry name" value="Pept_M10_metallopeptidase"/>
</dbReference>
<dbReference type="InterPro" id="IPR036365">
    <property type="entry name" value="PGBD-like_sf"/>
</dbReference>
<feature type="domain" description="Peptidase metallopeptidase" evidence="26">
    <location>
        <begin position="86"/>
        <end position="243"/>
    </location>
</feature>
<feature type="binding site" evidence="21">
    <location>
        <position position="179"/>
    </location>
    <ligand>
        <name>Ca(2+)</name>
        <dbReference type="ChEBI" id="CHEBI:29108"/>
        <label>3</label>
    </ligand>
</feature>
<dbReference type="FunFam" id="3.40.390.10:FF:000007">
    <property type="entry name" value="Collagenase 3"/>
    <property type="match status" value="1"/>
</dbReference>
<feature type="active site" evidence="19">
    <location>
        <position position="200"/>
    </location>
</feature>
<evidence type="ECO:0000256" key="10">
    <source>
        <dbReference type="ARBA" id="ARBA00022801"/>
    </source>
</evidence>
<feature type="binding site" evidence="21">
    <location>
        <position position="313"/>
    </location>
    <ligand>
        <name>Ca(2+)</name>
        <dbReference type="ChEBI" id="CHEBI:29108"/>
        <label>5</label>
    </ligand>
</feature>
<dbReference type="InterPro" id="IPR006026">
    <property type="entry name" value="Peptidase_Metallo"/>
</dbReference>
<dbReference type="Proteomes" id="UP000694397">
    <property type="component" value="Chromosome 10"/>
</dbReference>
<dbReference type="InterPro" id="IPR000585">
    <property type="entry name" value="Hemopexin-like_dom"/>
</dbReference>
<dbReference type="Gene3D" id="2.110.10.10">
    <property type="entry name" value="Hemopexin-like domain"/>
    <property type="match status" value="1"/>
</dbReference>
<dbReference type="GO" id="GO:0030198">
    <property type="term" value="P:extracellular matrix organization"/>
    <property type="evidence" value="ECO:0007669"/>
    <property type="project" value="TreeGrafter"/>
</dbReference>
<keyword evidence="11 20" id="KW-0862">Zinc</keyword>
<evidence type="ECO:0000256" key="2">
    <source>
        <dbReference type="ARBA" id="ARBA00010370"/>
    </source>
</evidence>
<dbReference type="CDD" id="cd00094">
    <property type="entry name" value="HX"/>
    <property type="match status" value="1"/>
</dbReference>
<feature type="binding site" evidence="21">
    <location>
        <position position="157"/>
    </location>
    <ligand>
        <name>Ca(2+)</name>
        <dbReference type="ChEBI" id="CHEBI:29108"/>
        <label>3</label>
    </ligand>
</feature>
<evidence type="ECO:0000256" key="15">
    <source>
        <dbReference type="ARBA" id="ARBA00023145"/>
    </source>
</evidence>
<evidence type="ECO:0000256" key="3">
    <source>
        <dbReference type="ARBA" id="ARBA00018037"/>
    </source>
</evidence>
<keyword evidence="8 25" id="KW-0732">Signal</keyword>
<keyword evidence="9" id="KW-0677">Repeat</keyword>
<keyword evidence="10" id="KW-0378">Hydrolase</keyword>
<feature type="binding site" evidence="21">
    <location>
        <position position="311"/>
    </location>
    <ligand>
        <name>Ca(2+)</name>
        <dbReference type="ChEBI" id="CHEBI:29108"/>
        <label>4</label>
    </ligand>
</feature>
<keyword evidence="12 21" id="KW-0106">Calcium</keyword>
<keyword evidence="4" id="KW-0964">Secreted</keyword>
<evidence type="ECO:0000256" key="22">
    <source>
        <dbReference type="PIRSR" id="PIRSR621190-3"/>
    </source>
</evidence>
<dbReference type="SMART" id="SM00120">
    <property type="entry name" value="HX"/>
    <property type="match status" value="4"/>
</dbReference>
<dbReference type="GO" id="GO:0008270">
    <property type="term" value="F:zinc ion binding"/>
    <property type="evidence" value="ECO:0007669"/>
    <property type="project" value="InterPro"/>
</dbReference>
<evidence type="ECO:0000256" key="24">
    <source>
        <dbReference type="PROSITE-ProRule" id="PRU01011"/>
    </source>
</evidence>
<comment type="cofactor">
    <cofactor evidence="21">
        <name>Ca(2+)</name>
        <dbReference type="ChEBI" id="CHEBI:29108"/>
    </cofactor>
    <text evidence="21">Can bind about 5 Ca(2+) ions per subunit.</text>
</comment>
<evidence type="ECO:0000256" key="18">
    <source>
        <dbReference type="ARBA" id="ARBA00031807"/>
    </source>
</evidence>
<feature type="binding site" evidence="21">
    <location>
        <position position="156"/>
    </location>
    <ligand>
        <name>Ca(2+)</name>
        <dbReference type="ChEBI" id="CHEBI:29108"/>
        <label>3</label>
    </ligand>
</feature>
<keyword evidence="13" id="KW-0482">Metalloprotease</keyword>
<feature type="binding site" evidence="21">
    <location>
        <position position="408"/>
    </location>
    <ligand>
        <name>Ca(2+)</name>
        <dbReference type="ChEBI" id="CHEBI:29108"/>
        <label>4</label>
    </ligand>
</feature>
<gene>
    <name evidence="27" type="primary">LOC108932197</name>
</gene>
<evidence type="ECO:0000256" key="16">
    <source>
        <dbReference type="ARBA" id="ARBA00023157"/>
    </source>
</evidence>
<dbReference type="Gene3D" id="3.40.390.10">
    <property type="entry name" value="Collagenase (Catalytic Domain)"/>
    <property type="match status" value="1"/>
</dbReference>
<feature type="repeat" description="Hemopexin" evidence="24">
    <location>
        <begin position="257"/>
        <end position="306"/>
    </location>
</feature>
<dbReference type="SUPFAM" id="SSF47090">
    <property type="entry name" value="PGBD-like"/>
    <property type="match status" value="1"/>
</dbReference>
<keyword evidence="14" id="KW-0177">Collagen degradation</keyword>
<proteinExistence type="inferred from homology"/>
<reference evidence="27" key="2">
    <citation type="submission" date="2025-08" db="UniProtKB">
        <authorList>
            <consortium name="Ensembl"/>
        </authorList>
    </citation>
    <scope>IDENTIFICATION</scope>
</reference>
<evidence type="ECO:0000256" key="14">
    <source>
        <dbReference type="ARBA" id="ARBA00023105"/>
    </source>
</evidence>
<dbReference type="GO" id="GO:0031012">
    <property type="term" value="C:extracellular matrix"/>
    <property type="evidence" value="ECO:0007669"/>
    <property type="project" value="InterPro"/>
</dbReference>